<reference evidence="2" key="1">
    <citation type="submission" date="2022-11" db="UniProtKB">
        <authorList>
            <consortium name="WormBaseParasite"/>
        </authorList>
    </citation>
    <scope>IDENTIFICATION</scope>
</reference>
<dbReference type="WBParaSite" id="ES5_v2.g18583.t1">
    <property type="protein sequence ID" value="ES5_v2.g18583.t1"/>
    <property type="gene ID" value="ES5_v2.g18583"/>
</dbReference>
<name>A0AC34FMF5_9BILA</name>
<protein>
    <submittedName>
        <fullName evidence="2">Uncharacterized protein</fullName>
    </submittedName>
</protein>
<organism evidence="1 2">
    <name type="scientific">Panagrolaimus sp. ES5</name>
    <dbReference type="NCBI Taxonomy" id="591445"/>
    <lineage>
        <taxon>Eukaryota</taxon>
        <taxon>Metazoa</taxon>
        <taxon>Ecdysozoa</taxon>
        <taxon>Nematoda</taxon>
        <taxon>Chromadorea</taxon>
        <taxon>Rhabditida</taxon>
        <taxon>Tylenchina</taxon>
        <taxon>Panagrolaimomorpha</taxon>
        <taxon>Panagrolaimoidea</taxon>
        <taxon>Panagrolaimidae</taxon>
        <taxon>Panagrolaimus</taxon>
    </lineage>
</organism>
<dbReference type="Proteomes" id="UP000887579">
    <property type="component" value="Unplaced"/>
</dbReference>
<evidence type="ECO:0000313" key="1">
    <source>
        <dbReference type="Proteomes" id="UP000887579"/>
    </source>
</evidence>
<evidence type="ECO:0000313" key="2">
    <source>
        <dbReference type="WBParaSite" id="ES5_v2.g18583.t1"/>
    </source>
</evidence>
<accession>A0AC34FMF5</accession>
<sequence length="601" mass="70174">MENVSECSRKIVAAELVRHKGYVTFDNGTSLEIDALSRYPKHYKCGKEVQFRSDGSCREFKWSSVAWDDLFADTEKLNFHGDLDDVVMKNVIQNSPNLKSVSFTHWRQTFPAEAVYSISAQNLVEFSMHVGVNQGYQVTDALHDLGCRGIIKLRSLMLVFEDHFLTCRFQHFQKVLTEVTAPGATVVLLFGGEDQCIKQLERKPNGYKLDGIIRMATNNLYEDETFVKTYDTFEVYRKFIGCKKWLVGSRIGWYPLKCQAFYSPSTESTELLAENALVWNGCNPYIITQKYLNNYDPIDKSEPESTCCKLTRIRPWGTMYKKWKIPGCSQIRIQKVIYHDKLTEFYTSNGFYMVLDNMKDEIHFFADMLTSERLTFVCTTSSRRYVTTKNMNHFLRNASQIEFVGTWYSMVIENIVKRFTIKLQSLTMTRIEFHTKRPLRFILNFIPKNVKTGLKRFHYDARATADLSVGSVVRGLRKSGISVDGKYGEEYVVPMKLNELLIICNKWKMPYYVPFRLFKHVKDMEEILNTEGTAITMVAQNLSCFTNFDRKKSNFFREKWDVMAPIAYPYRDHVNGLTRPMVQYKHRARNFNIYTIVPDYW</sequence>
<proteinExistence type="predicted"/>